<evidence type="ECO:0000256" key="5">
    <source>
        <dbReference type="SAM" id="MobiDB-lite"/>
    </source>
</evidence>
<dbReference type="GO" id="GO:0016020">
    <property type="term" value="C:membrane"/>
    <property type="evidence" value="ECO:0007669"/>
    <property type="project" value="UniProtKB-SubCell"/>
</dbReference>
<dbReference type="SUPFAM" id="SSF117070">
    <property type="entry name" value="LEA14-like"/>
    <property type="match status" value="1"/>
</dbReference>
<proteinExistence type="predicted"/>
<keyword evidence="11" id="KW-1185">Reference proteome</keyword>
<feature type="compositionally biased region" description="Pro residues" evidence="5">
    <location>
        <begin position="1"/>
        <end position="14"/>
    </location>
</feature>
<organism evidence="8 11">
    <name type="scientific">Medicago truncatula</name>
    <name type="common">Barrel medic</name>
    <name type="synonym">Medicago tribuloides</name>
    <dbReference type="NCBI Taxonomy" id="3880"/>
    <lineage>
        <taxon>Eukaryota</taxon>
        <taxon>Viridiplantae</taxon>
        <taxon>Streptophyta</taxon>
        <taxon>Embryophyta</taxon>
        <taxon>Tracheophyta</taxon>
        <taxon>Spermatophyta</taxon>
        <taxon>Magnoliopsida</taxon>
        <taxon>eudicotyledons</taxon>
        <taxon>Gunneridae</taxon>
        <taxon>Pentapetalae</taxon>
        <taxon>rosids</taxon>
        <taxon>fabids</taxon>
        <taxon>Fabales</taxon>
        <taxon>Fabaceae</taxon>
        <taxon>Papilionoideae</taxon>
        <taxon>50 kb inversion clade</taxon>
        <taxon>NPAAA clade</taxon>
        <taxon>Hologalegina</taxon>
        <taxon>IRL clade</taxon>
        <taxon>Trifolieae</taxon>
        <taxon>Medicago</taxon>
    </lineage>
</organism>
<keyword evidence="3 6" id="KW-1133">Transmembrane helix</keyword>
<reference evidence="8 11" key="2">
    <citation type="journal article" date="2014" name="BMC Genomics">
        <title>An improved genome release (version Mt4.0) for the model legume Medicago truncatula.</title>
        <authorList>
            <person name="Tang H."/>
            <person name="Krishnakumar V."/>
            <person name="Bidwell S."/>
            <person name="Rosen B."/>
            <person name="Chan A."/>
            <person name="Zhou S."/>
            <person name="Gentzbittel L."/>
            <person name="Childs K.L."/>
            <person name="Yandell M."/>
            <person name="Gundlach H."/>
            <person name="Mayer K.F."/>
            <person name="Schwartz D.C."/>
            <person name="Town C.D."/>
        </authorList>
    </citation>
    <scope>GENOME REANNOTATION</scope>
    <source>
        <strain evidence="8">A17</strain>
        <strain evidence="10 11">cv. Jemalong A17</strain>
    </source>
</reference>
<reference evidence="12" key="4">
    <citation type="journal article" date="2018" name="Nat. Plants">
        <title>Whole-genome landscape of Medicago truncatula symbiotic genes.</title>
        <authorList>
            <person name="Pecrix Y."/>
            <person name="Staton S.E."/>
            <person name="Sallet E."/>
            <person name="Lelandais-Briere C."/>
            <person name="Moreau S."/>
            <person name="Carrere S."/>
            <person name="Blein T."/>
            <person name="Jardinaud M.F."/>
            <person name="Latrasse D."/>
            <person name="Zouine M."/>
            <person name="Zahm M."/>
            <person name="Kreplak J."/>
            <person name="Mayjonade B."/>
            <person name="Satge C."/>
            <person name="Perez M."/>
            <person name="Cauet S."/>
            <person name="Marande W."/>
            <person name="Chantry-Darmon C."/>
            <person name="Lopez-Roques C."/>
            <person name="Bouchez O."/>
            <person name="Berard A."/>
            <person name="Debelle F."/>
            <person name="Munos S."/>
            <person name="Bendahmane A."/>
            <person name="Berges H."/>
            <person name="Niebel A."/>
            <person name="Buitink J."/>
            <person name="Frugier F."/>
            <person name="Benhamed M."/>
            <person name="Crespi M."/>
            <person name="Gouzy J."/>
            <person name="Gamas P."/>
        </authorList>
    </citation>
    <scope>NUCLEOTIDE SEQUENCE [LARGE SCALE GENOMIC DNA]</scope>
    <source>
        <strain evidence="12">cv. Jemalong A17</strain>
    </source>
</reference>
<keyword evidence="2 6" id="KW-0812">Transmembrane</keyword>
<dbReference type="GO" id="GO:0098542">
    <property type="term" value="P:defense response to other organism"/>
    <property type="evidence" value="ECO:0007669"/>
    <property type="project" value="InterPro"/>
</dbReference>
<dbReference type="EnsemblPlants" id="KEH34902">
    <property type="protein sequence ID" value="KEH34902"/>
    <property type="gene ID" value="MTR_3g074150"/>
</dbReference>
<dbReference type="AlphaFoldDB" id="A0A072UZE4"/>
<accession>A0A072UZE4</accession>
<feature type="region of interest" description="Disordered" evidence="5">
    <location>
        <begin position="1"/>
        <end position="27"/>
    </location>
</feature>
<name>A0A072UZE4_MEDTR</name>
<evidence type="ECO:0000256" key="1">
    <source>
        <dbReference type="ARBA" id="ARBA00004167"/>
    </source>
</evidence>
<gene>
    <name evidence="10" type="primary">25489429</name>
    <name evidence="8" type="ordered locus">MTR_3g074150</name>
    <name evidence="9" type="ORF">MtrunA17_Chr3g0115651</name>
</gene>
<evidence type="ECO:0000313" key="10">
    <source>
        <dbReference type="EnsemblPlants" id="KEH34902"/>
    </source>
</evidence>
<dbReference type="EMBL" id="CM001219">
    <property type="protein sequence ID" value="KEH34902.1"/>
    <property type="molecule type" value="Genomic_DNA"/>
</dbReference>
<dbReference type="InterPro" id="IPR004864">
    <property type="entry name" value="LEA_2"/>
</dbReference>
<evidence type="ECO:0000259" key="7">
    <source>
        <dbReference type="Pfam" id="PF03168"/>
    </source>
</evidence>
<evidence type="ECO:0000313" key="8">
    <source>
        <dbReference type="EMBL" id="KEH34902.1"/>
    </source>
</evidence>
<dbReference type="STRING" id="3880.A0A072UZE4"/>
<dbReference type="HOGENOM" id="CLU_051752_0_0_1"/>
<protein>
    <submittedName>
        <fullName evidence="8 9">Late embryogenesis abundant protein</fullName>
    </submittedName>
</protein>
<keyword evidence="4 6" id="KW-0472">Membrane</keyword>
<evidence type="ECO:0000313" key="9">
    <source>
        <dbReference type="EMBL" id="RHN68602.1"/>
    </source>
</evidence>
<reference evidence="10" key="3">
    <citation type="submission" date="2015-04" db="UniProtKB">
        <authorList>
            <consortium name="EnsemblPlants"/>
        </authorList>
    </citation>
    <scope>IDENTIFICATION</scope>
    <source>
        <strain evidence="10">cv. Jemalong A17</strain>
    </source>
</reference>
<dbReference type="PANTHER" id="PTHR31234">
    <property type="entry name" value="LATE EMBRYOGENESIS ABUNDANT (LEA) HYDROXYPROLINE-RICH GLYCOPROTEIN FAMILY"/>
    <property type="match status" value="1"/>
</dbReference>
<dbReference type="KEGG" id="mtr:25489429"/>
<sequence length="256" mass="29010">MEERASPPPPPPPHDSNSKPQLPNINRNTFVVQVPKDQIYRVPPPENARLAEQRRSSPPKEKNRMCCWCFVLIFFIAVVILIGVVLGSLFSMVRTPKDPKFSIQRFLLHTKPHTQYKITLQAQNPNSNVDILYKGGDISLSLKRQKIASGAYPTFSLSNQNSTMFDVTLKGSTTKLPKEVEESVKNEQRKVQITFALLIHLQAQMKMGLLHSGSMKYEVSCQVTVDTLARINRQVTVDTMAKNNRVVSQQCQTKRH</sequence>
<evidence type="ECO:0000313" key="11">
    <source>
        <dbReference type="Proteomes" id="UP000002051"/>
    </source>
</evidence>
<dbReference type="Proteomes" id="UP000265566">
    <property type="component" value="Chromosome 3"/>
</dbReference>
<feature type="compositionally biased region" description="Polar residues" evidence="5">
    <location>
        <begin position="18"/>
        <end position="27"/>
    </location>
</feature>
<dbReference type="EMBL" id="PSQE01000003">
    <property type="protein sequence ID" value="RHN68602.1"/>
    <property type="molecule type" value="Genomic_DNA"/>
</dbReference>
<reference evidence="8 11" key="1">
    <citation type="journal article" date="2011" name="Nature">
        <title>The Medicago genome provides insight into the evolution of rhizobial symbioses.</title>
        <authorList>
            <person name="Young N.D."/>
            <person name="Debelle F."/>
            <person name="Oldroyd G.E."/>
            <person name="Geurts R."/>
            <person name="Cannon S.B."/>
            <person name="Udvardi M.K."/>
            <person name="Benedito V.A."/>
            <person name="Mayer K.F."/>
            <person name="Gouzy J."/>
            <person name="Schoof H."/>
            <person name="Van de Peer Y."/>
            <person name="Proost S."/>
            <person name="Cook D.R."/>
            <person name="Meyers B.C."/>
            <person name="Spannagl M."/>
            <person name="Cheung F."/>
            <person name="De Mita S."/>
            <person name="Krishnakumar V."/>
            <person name="Gundlach H."/>
            <person name="Zhou S."/>
            <person name="Mudge J."/>
            <person name="Bharti A.K."/>
            <person name="Murray J.D."/>
            <person name="Naoumkina M.A."/>
            <person name="Rosen B."/>
            <person name="Silverstein K.A."/>
            <person name="Tang H."/>
            <person name="Rombauts S."/>
            <person name="Zhao P.X."/>
            <person name="Zhou P."/>
            <person name="Barbe V."/>
            <person name="Bardou P."/>
            <person name="Bechner M."/>
            <person name="Bellec A."/>
            <person name="Berger A."/>
            <person name="Berges H."/>
            <person name="Bidwell S."/>
            <person name="Bisseling T."/>
            <person name="Choisne N."/>
            <person name="Couloux A."/>
            <person name="Denny R."/>
            <person name="Deshpande S."/>
            <person name="Dai X."/>
            <person name="Doyle J.J."/>
            <person name="Dudez A.M."/>
            <person name="Farmer A.D."/>
            <person name="Fouteau S."/>
            <person name="Franken C."/>
            <person name="Gibelin C."/>
            <person name="Gish J."/>
            <person name="Goldstein S."/>
            <person name="Gonzalez A.J."/>
            <person name="Green P.J."/>
            <person name="Hallab A."/>
            <person name="Hartog M."/>
            <person name="Hua A."/>
            <person name="Humphray S.J."/>
            <person name="Jeong D.H."/>
            <person name="Jing Y."/>
            <person name="Jocker A."/>
            <person name="Kenton S.M."/>
            <person name="Kim D.J."/>
            <person name="Klee K."/>
            <person name="Lai H."/>
            <person name="Lang C."/>
            <person name="Lin S."/>
            <person name="Macmil S.L."/>
            <person name="Magdelenat G."/>
            <person name="Matthews L."/>
            <person name="McCorrison J."/>
            <person name="Monaghan E.L."/>
            <person name="Mun J.H."/>
            <person name="Najar F.Z."/>
            <person name="Nicholson C."/>
            <person name="Noirot C."/>
            <person name="O'Bleness M."/>
            <person name="Paule C.R."/>
            <person name="Poulain J."/>
            <person name="Prion F."/>
            <person name="Qin B."/>
            <person name="Qu C."/>
            <person name="Retzel E.F."/>
            <person name="Riddle C."/>
            <person name="Sallet E."/>
            <person name="Samain S."/>
            <person name="Samson N."/>
            <person name="Sanders I."/>
            <person name="Saurat O."/>
            <person name="Scarpelli C."/>
            <person name="Schiex T."/>
            <person name="Segurens B."/>
            <person name="Severin A.J."/>
            <person name="Sherrier D.J."/>
            <person name="Shi R."/>
            <person name="Sims S."/>
            <person name="Singer S.R."/>
            <person name="Sinharoy S."/>
            <person name="Sterck L."/>
            <person name="Viollet A."/>
            <person name="Wang B.B."/>
            <person name="Wang K."/>
            <person name="Wang M."/>
            <person name="Wang X."/>
            <person name="Warfsmann J."/>
            <person name="Weissenbach J."/>
            <person name="White D.D."/>
            <person name="White J.D."/>
            <person name="Wiley G.B."/>
            <person name="Wincker P."/>
            <person name="Xing Y."/>
            <person name="Yang L."/>
            <person name="Yao Z."/>
            <person name="Ying F."/>
            <person name="Zhai J."/>
            <person name="Zhou L."/>
            <person name="Zuber A."/>
            <person name="Denarie J."/>
            <person name="Dixon R.A."/>
            <person name="May G.D."/>
            <person name="Schwartz D.C."/>
            <person name="Rogers J."/>
            <person name="Quetier F."/>
            <person name="Town C.D."/>
            <person name="Roe B.A."/>
        </authorList>
    </citation>
    <scope>NUCLEOTIDE SEQUENCE [LARGE SCALE GENOMIC DNA]</scope>
    <source>
        <strain evidence="8">A17</strain>
        <strain evidence="10 11">cv. Jemalong A17</strain>
    </source>
</reference>
<evidence type="ECO:0000256" key="6">
    <source>
        <dbReference type="SAM" id="Phobius"/>
    </source>
</evidence>
<comment type="subcellular location">
    <subcellularLocation>
        <location evidence="1">Membrane</location>
        <topology evidence="1">Single-pass membrane protein</topology>
    </subcellularLocation>
</comment>
<evidence type="ECO:0000256" key="2">
    <source>
        <dbReference type="ARBA" id="ARBA00022692"/>
    </source>
</evidence>
<reference evidence="9" key="5">
    <citation type="journal article" date="2018" name="Nat. Plants">
        <title>Whole-genome landscape of Medicago truncatula symbiotic genes.</title>
        <authorList>
            <person name="Pecrix Y."/>
            <person name="Gamas P."/>
            <person name="Carrere S."/>
        </authorList>
    </citation>
    <scope>NUCLEOTIDE SEQUENCE</scope>
    <source>
        <tissue evidence="9">Leaves</tissue>
    </source>
</reference>
<dbReference type="PANTHER" id="PTHR31234:SF68">
    <property type="entry name" value="EXPRESSED PROTEIN"/>
    <property type="match status" value="1"/>
</dbReference>
<evidence type="ECO:0000256" key="4">
    <source>
        <dbReference type="ARBA" id="ARBA00023136"/>
    </source>
</evidence>
<feature type="domain" description="Late embryogenesis abundant protein LEA-2 subgroup" evidence="7">
    <location>
        <begin position="119"/>
        <end position="219"/>
    </location>
</feature>
<evidence type="ECO:0000256" key="3">
    <source>
        <dbReference type="ARBA" id="ARBA00022989"/>
    </source>
</evidence>
<dbReference type="OrthoDB" id="996955at2759"/>
<dbReference type="Gramene" id="rna16974">
    <property type="protein sequence ID" value="RHN68602.1"/>
    <property type="gene ID" value="gene16974"/>
</dbReference>
<dbReference type="Proteomes" id="UP000002051">
    <property type="component" value="Chromosome 3"/>
</dbReference>
<evidence type="ECO:0000313" key="12">
    <source>
        <dbReference type="Proteomes" id="UP000265566"/>
    </source>
</evidence>
<feature type="transmembrane region" description="Helical" evidence="6">
    <location>
        <begin position="65"/>
        <end position="90"/>
    </location>
</feature>
<dbReference type="InterPro" id="IPR044839">
    <property type="entry name" value="NDR1-like"/>
</dbReference>
<dbReference type="Pfam" id="PF03168">
    <property type="entry name" value="LEA_2"/>
    <property type="match status" value="1"/>
</dbReference>